<dbReference type="PANTHER" id="PTHR48051:SF1">
    <property type="entry name" value="RAS SUPPRESSOR PROTEIN 1"/>
    <property type="match status" value="1"/>
</dbReference>
<dbReference type="InterPro" id="IPR050216">
    <property type="entry name" value="LRR_domain-containing"/>
</dbReference>
<dbReference type="PROSITE" id="PS51450">
    <property type="entry name" value="LRR"/>
    <property type="match status" value="4"/>
</dbReference>
<evidence type="ECO:0000256" key="3">
    <source>
        <dbReference type="SAM" id="MobiDB-lite"/>
    </source>
</evidence>
<feature type="region of interest" description="Disordered" evidence="3">
    <location>
        <begin position="1"/>
        <end position="498"/>
    </location>
</feature>
<feature type="compositionally biased region" description="Polar residues" evidence="3">
    <location>
        <begin position="125"/>
        <end position="139"/>
    </location>
</feature>
<feature type="region of interest" description="Disordered" evidence="3">
    <location>
        <begin position="855"/>
        <end position="876"/>
    </location>
</feature>
<evidence type="ECO:0000313" key="4">
    <source>
        <dbReference type="EMBL" id="SMY21360.1"/>
    </source>
</evidence>
<dbReference type="GO" id="GO:0005737">
    <property type="term" value="C:cytoplasm"/>
    <property type="evidence" value="ECO:0007669"/>
    <property type="project" value="TreeGrafter"/>
</dbReference>
<dbReference type="SMART" id="SM00369">
    <property type="entry name" value="LRR_TYP"/>
    <property type="match status" value="8"/>
</dbReference>
<name>A0A1Y6LDD0_ZYMTR</name>
<keyword evidence="1" id="KW-0433">Leucine-rich repeat</keyword>
<dbReference type="Pfam" id="PF00560">
    <property type="entry name" value="LRR_1"/>
    <property type="match status" value="1"/>
</dbReference>
<organism evidence="4 5">
    <name type="scientific">Zymoseptoria tritici ST99CH_1A5</name>
    <dbReference type="NCBI Taxonomy" id="1276529"/>
    <lineage>
        <taxon>Eukaryota</taxon>
        <taxon>Fungi</taxon>
        <taxon>Dikarya</taxon>
        <taxon>Ascomycota</taxon>
        <taxon>Pezizomycotina</taxon>
        <taxon>Dothideomycetes</taxon>
        <taxon>Dothideomycetidae</taxon>
        <taxon>Mycosphaerellales</taxon>
        <taxon>Mycosphaerellaceae</taxon>
        <taxon>Zymoseptoria</taxon>
    </lineage>
</organism>
<evidence type="ECO:0000256" key="1">
    <source>
        <dbReference type="ARBA" id="ARBA00022614"/>
    </source>
</evidence>
<feature type="compositionally biased region" description="Low complexity" evidence="3">
    <location>
        <begin position="448"/>
        <end position="465"/>
    </location>
</feature>
<dbReference type="Proteomes" id="UP000215453">
    <property type="component" value="Chromosome 2"/>
</dbReference>
<dbReference type="SUPFAM" id="SSF52058">
    <property type="entry name" value="L domain-like"/>
    <property type="match status" value="2"/>
</dbReference>
<feature type="compositionally biased region" description="Acidic residues" evidence="3">
    <location>
        <begin position="145"/>
        <end position="158"/>
    </location>
</feature>
<dbReference type="InterPro" id="IPR003591">
    <property type="entry name" value="Leu-rich_rpt_typical-subtyp"/>
</dbReference>
<feature type="compositionally biased region" description="Low complexity" evidence="3">
    <location>
        <begin position="344"/>
        <end position="356"/>
    </location>
</feature>
<feature type="compositionally biased region" description="Basic and acidic residues" evidence="3">
    <location>
        <begin position="426"/>
        <end position="440"/>
    </location>
</feature>
<feature type="compositionally biased region" description="Low complexity" evidence="3">
    <location>
        <begin position="209"/>
        <end position="223"/>
    </location>
</feature>
<protein>
    <recommendedName>
        <fullName evidence="6">L domain-like protein</fullName>
    </recommendedName>
</protein>
<reference evidence="4 5" key="1">
    <citation type="submission" date="2016-10" db="EMBL/GenBank/DDBJ databases">
        <authorList>
            <person name="Varghese N."/>
        </authorList>
    </citation>
    <scope>NUCLEOTIDE SEQUENCE [LARGE SCALE GENOMIC DNA]</scope>
</reference>
<evidence type="ECO:0000256" key="2">
    <source>
        <dbReference type="ARBA" id="ARBA00022737"/>
    </source>
</evidence>
<proteinExistence type="predicted"/>
<dbReference type="InterPro" id="IPR001611">
    <property type="entry name" value="Leu-rich_rpt"/>
</dbReference>
<gene>
    <name evidence="4" type="ORF">ZT1A5_G2798</name>
</gene>
<dbReference type="Pfam" id="PF13855">
    <property type="entry name" value="LRR_8"/>
    <property type="match status" value="1"/>
</dbReference>
<feature type="compositionally biased region" description="Polar residues" evidence="3">
    <location>
        <begin position="287"/>
        <end position="302"/>
    </location>
</feature>
<feature type="compositionally biased region" description="Polar residues" evidence="3">
    <location>
        <begin position="312"/>
        <end position="321"/>
    </location>
</feature>
<feature type="compositionally biased region" description="Polar residues" evidence="3">
    <location>
        <begin position="167"/>
        <end position="181"/>
    </location>
</feature>
<sequence length="1109" mass="119059">MDNRPSSALPRVQSRLPAPGKSKLPAPPSSTQGTSIRPPSPVKSAGSLKGPPQLQKRASLLSVSRPSQNVSKAVPPPSKPVANKTNLPHAPRSLGRPTPATSSLSKPRPLPAKSRAIEDEETHDQLSSLDSFRSNSRQGFSHEPEYEEYDESPPEPIEDPPRKVSRPSLSDRTIESLNSVPGTPKDRRRSSFFNPVESPMAMPPPPRPGSSSSRSASRNGSRPGTSDGSFGKPLASPALSGKSYSSSAKPASRVTSRTSSIGSSASSRRSISGNLTSRLQEAKTPVPQRSASPAKSGITTPGSGVPKPSGLSKPSTVSTPKSLKPPSIKPAGLKPPASRPQSLKPPAAKPATVKPPAVKPPVAKPASLRPPSIKPTGVKTSALKPPSKSAPLRAPSREDESAPEPRGRSPPAAPQSVASNEGEQEDVSHDMPAEKPEPKRVISNSSSALRQQIAAAKAAARKAQLPQHDSPQDPHLNGDPAPEEDFHTDPFNQAPRDEKHIFRNRVNTARMTGKLNIAAMSLKSIPDEVLKMYDSASMTESNVNWAEVVDLTRFVAADNYIEEFDDAVFPDRSAEELADDEDAQGNQFGGLEYLDLHGNWIKSLPMGLRRLERLTSLNVANNKLGNNAFDIIAQMPALKELRLGHNNLDGNLTTSICELQHLEVLDLQHNRLLGLPDAIRSLKHLRILNVSNNQLTAIPMDAFQSISLIDLDASSNALIGSLFPMGGQNGHPTLQHLNLANNSLAALAFSETLDMPRLEDLNITNNHMTILPSIASWSRLLTLTAGDNKLSDFPHGFTSLMKLRNVNVSSNDIRILDPEVGRMEGLEVLLLAANPLRERKFLTMSAADIKRDLKSRLAPDPSDDPPDSPITVVGAEDASPSSHWTLKGNGLLDLAAQSLTDDDLADHLESFLSHPSNADGLKTLHLQYNRLTHFPPSLALATNLRSLDLSGNPLSSTYLVEPTTLPHLLDLTLSKCNLTTLHPLLSSLSAPLLTTLNISVNRLSGSLPSLRHSFPSLTTLFASDNKFASMTAESLMGMHTVNLASNELAGLDPEIGLLWEEGLRALEVGGNVFRVPGHVVLGKGTEGVLRWLRGRLPEGHSGVIGREEE</sequence>
<dbReference type="EMBL" id="LT882677">
    <property type="protein sequence ID" value="SMY21360.1"/>
    <property type="molecule type" value="Genomic_DNA"/>
</dbReference>
<keyword evidence="2" id="KW-0677">Repeat</keyword>
<dbReference type="InterPro" id="IPR032675">
    <property type="entry name" value="LRR_dom_sf"/>
</dbReference>
<feature type="compositionally biased region" description="Low complexity" evidence="3">
    <location>
        <begin position="252"/>
        <end position="273"/>
    </location>
</feature>
<dbReference type="PANTHER" id="PTHR48051">
    <property type="match status" value="1"/>
</dbReference>
<dbReference type="SMART" id="SM00364">
    <property type="entry name" value="LRR_BAC"/>
    <property type="match status" value="5"/>
</dbReference>
<evidence type="ECO:0008006" key="6">
    <source>
        <dbReference type="Google" id="ProtNLM"/>
    </source>
</evidence>
<accession>A0A1Y6LDD0</accession>
<evidence type="ECO:0000313" key="5">
    <source>
        <dbReference type="Proteomes" id="UP000215453"/>
    </source>
</evidence>
<dbReference type="Gene3D" id="3.80.10.10">
    <property type="entry name" value="Ribonuclease Inhibitor"/>
    <property type="match status" value="3"/>
</dbReference>
<dbReference type="AlphaFoldDB" id="A0A1Y6LDD0"/>
<feature type="compositionally biased region" description="Basic and acidic residues" evidence="3">
    <location>
        <begin position="395"/>
        <end position="407"/>
    </location>
</feature>